<sequence length="108" mass="11867">MGGTIGRSCGNRLKCFGSGTTLCRWRHFAISPMWLVLRGPSDDRAVISAGADGKAAGIRHRFQSKPGLEEMWRELSRSGRGLAEAAEMGPTGMPFAVYRVAWFGKRHE</sequence>
<reference evidence="1 2" key="1">
    <citation type="submission" date="2021-02" db="EMBL/GenBank/DDBJ databases">
        <authorList>
            <person name="Han P."/>
        </authorList>
    </citation>
    <scope>NUCLEOTIDE SEQUENCE [LARGE SCALE GENOMIC DNA]</scope>
    <source>
        <strain evidence="1">Candidatus Nitrospira sp. ZN2</strain>
    </source>
</reference>
<dbReference type="Proteomes" id="UP000675880">
    <property type="component" value="Unassembled WGS sequence"/>
</dbReference>
<organism evidence="1 2">
    <name type="scientific">Nitrospira defluvii</name>
    <dbReference type="NCBI Taxonomy" id="330214"/>
    <lineage>
        <taxon>Bacteria</taxon>
        <taxon>Pseudomonadati</taxon>
        <taxon>Nitrospirota</taxon>
        <taxon>Nitrospiria</taxon>
        <taxon>Nitrospirales</taxon>
        <taxon>Nitrospiraceae</taxon>
        <taxon>Nitrospira</taxon>
    </lineage>
</organism>
<dbReference type="EMBL" id="CAJNBJ010000016">
    <property type="protein sequence ID" value="CAE6751753.1"/>
    <property type="molecule type" value="Genomic_DNA"/>
</dbReference>
<gene>
    <name evidence="1" type="ORF">NSPZN2_30208</name>
</gene>
<evidence type="ECO:0000313" key="1">
    <source>
        <dbReference type="EMBL" id="CAE6751753.1"/>
    </source>
</evidence>
<comment type="caution">
    <text evidence="1">The sequence shown here is derived from an EMBL/GenBank/DDBJ whole genome shotgun (WGS) entry which is preliminary data.</text>
</comment>
<accession>A0ABM8RGF8</accession>
<evidence type="ECO:0000313" key="2">
    <source>
        <dbReference type="Proteomes" id="UP000675880"/>
    </source>
</evidence>
<name>A0ABM8RGF8_9BACT</name>
<protein>
    <submittedName>
        <fullName evidence="1">Uncharacterized protein</fullName>
    </submittedName>
</protein>
<keyword evidence="2" id="KW-1185">Reference proteome</keyword>
<proteinExistence type="predicted"/>